<comment type="catalytic activity">
    <reaction evidence="1">
        <text>[protein]-peptidylproline (omega=180) = [protein]-peptidylproline (omega=0)</text>
        <dbReference type="Rhea" id="RHEA:16237"/>
        <dbReference type="Rhea" id="RHEA-COMP:10747"/>
        <dbReference type="Rhea" id="RHEA-COMP:10748"/>
        <dbReference type="ChEBI" id="CHEBI:83833"/>
        <dbReference type="ChEBI" id="CHEBI:83834"/>
        <dbReference type="EC" id="5.2.1.8"/>
    </reaction>
</comment>
<evidence type="ECO:0000256" key="6">
    <source>
        <dbReference type="SAM" id="Coils"/>
    </source>
</evidence>
<dbReference type="Gene3D" id="3.10.50.40">
    <property type="match status" value="1"/>
</dbReference>
<evidence type="ECO:0000256" key="5">
    <source>
        <dbReference type="PROSITE-ProRule" id="PRU00278"/>
    </source>
</evidence>
<keyword evidence="9" id="KW-1185">Reference proteome</keyword>
<dbReference type="InterPro" id="IPR027304">
    <property type="entry name" value="Trigger_fact/SurA_dom_sf"/>
</dbReference>
<dbReference type="InterPro" id="IPR046357">
    <property type="entry name" value="PPIase_dom_sf"/>
</dbReference>
<dbReference type="Proteomes" id="UP000182350">
    <property type="component" value="Unassembled WGS sequence"/>
</dbReference>
<dbReference type="RefSeq" id="WP_072324458.1">
    <property type="nucleotide sequence ID" value="NZ_FPJW01000001.1"/>
</dbReference>
<evidence type="ECO:0000313" key="9">
    <source>
        <dbReference type="Proteomes" id="UP000182350"/>
    </source>
</evidence>
<dbReference type="PANTHER" id="PTHR47245">
    <property type="entry name" value="PEPTIDYLPROLYL ISOMERASE"/>
    <property type="match status" value="1"/>
</dbReference>
<evidence type="ECO:0000313" key="8">
    <source>
        <dbReference type="EMBL" id="SFX01164.1"/>
    </source>
</evidence>
<evidence type="ECO:0000256" key="1">
    <source>
        <dbReference type="ARBA" id="ARBA00000971"/>
    </source>
</evidence>
<dbReference type="OrthoDB" id="9769613at2"/>
<keyword evidence="5 8" id="KW-0413">Isomerase</keyword>
<dbReference type="EC" id="5.2.1.8" evidence="3"/>
<feature type="domain" description="PpiC" evidence="7">
    <location>
        <begin position="141"/>
        <end position="243"/>
    </location>
</feature>
<feature type="coiled-coil region" evidence="6">
    <location>
        <begin position="24"/>
        <end position="51"/>
    </location>
</feature>
<dbReference type="NCBIfam" id="TIGR02933">
    <property type="entry name" value="nifM_nitrog"/>
    <property type="match status" value="1"/>
</dbReference>
<dbReference type="GO" id="GO:0003755">
    <property type="term" value="F:peptidyl-prolyl cis-trans isomerase activity"/>
    <property type="evidence" value="ECO:0007669"/>
    <property type="project" value="UniProtKB-KW"/>
</dbReference>
<dbReference type="PANTHER" id="PTHR47245:SF2">
    <property type="entry name" value="PEPTIDYL-PROLYL CIS-TRANS ISOMERASE HP_0175-RELATED"/>
    <property type="match status" value="1"/>
</dbReference>
<dbReference type="InterPro" id="IPR014282">
    <property type="entry name" value="Nitrogen_fix_NifM"/>
</dbReference>
<organism evidence="8 9">
    <name type="scientific">Marinospirillum alkaliphilum DSM 21637</name>
    <dbReference type="NCBI Taxonomy" id="1122209"/>
    <lineage>
        <taxon>Bacteria</taxon>
        <taxon>Pseudomonadati</taxon>
        <taxon>Pseudomonadota</taxon>
        <taxon>Gammaproteobacteria</taxon>
        <taxon>Oceanospirillales</taxon>
        <taxon>Oceanospirillaceae</taxon>
        <taxon>Marinospirillum</taxon>
    </lineage>
</organism>
<dbReference type="SUPFAM" id="SSF109998">
    <property type="entry name" value="Triger factor/SurA peptide-binding domain-like"/>
    <property type="match status" value="1"/>
</dbReference>
<dbReference type="SUPFAM" id="SSF54534">
    <property type="entry name" value="FKBP-like"/>
    <property type="match status" value="1"/>
</dbReference>
<evidence type="ECO:0000256" key="3">
    <source>
        <dbReference type="ARBA" id="ARBA00013194"/>
    </source>
</evidence>
<comment type="similarity">
    <text evidence="2">Belongs to the PpiC/parvulin rotamase family.</text>
</comment>
<dbReference type="Pfam" id="PF00639">
    <property type="entry name" value="Rotamase"/>
    <property type="match status" value="1"/>
</dbReference>
<proteinExistence type="inferred from homology"/>
<reference evidence="8 9" key="1">
    <citation type="submission" date="2016-11" db="EMBL/GenBank/DDBJ databases">
        <authorList>
            <person name="Jaros S."/>
            <person name="Januszkiewicz K."/>
            <person name="Wedrychowicz H."/>
        </authorList>
    </citation>
    <scope>NUCLEOTIDE SEQUENCE [LARGE SCALE GENOMIC DNA]</scope>
    <source>
        <strain evidence="8 9">DSM 21637</strain>
    </source>
</reference>
<dbReference type="STRING" id="1122209.SAMN02745752_00205"/>
<dbReference type="PROSITE" id="PS50198">
    <property type="entry name" value="PPIC_PPIASE_2"/>
    <property type="match status" value="1"/>
</dbReference>
<dbReference type="InterPro" id="IPR050245">
    <property type="entry name" value="PrsA_foldase"/>
</dbReference>
<dbReference type="InterPro" id="IPR000297">
    <property type="entry name" value="PPIase_PpiC"/>
</dbReference>
<evidence type="ECO:0000259" key="7">
    <source>
        <dbReference type="PROSITE" id="PS50198"/>
    </source>
</evidence>
<keyword evidence="6" id="KW-0175">Coiled coil</keyword>
<sequence>MLQLTEAQALAYLGLKIADARYGKQLNELEGKELQEVMAQAERQYRLEEKVLAAPESQQVHLPEATLEDAWLRIRGRYETEQEFEQALALVQLTPKSYRLALSRELRIEAVLEKVASRAEPVSDEAVARFYHQYPDKFTIPEKRRTRHLLITVDENRADAGELLVLQQMEAIRARLLKRPELFSELTLRHSQCPTAVEGGQLGLVTKGLLFEALDQALFEMQAGDISPPLRSPLGYHILYCEAIIPAENTSLEQARPKILEYLQDKQRQQLQKRWMLQL</sequence>
<name>A0A1K1TLC0_9GAMM</name>
<keyword evidence="4 5" id="KW-0697">Rotamase</keyword>
<evidence type="ECO:0000256" key="4">
    <source>
        <dbReference type="ARBA" id="ARBA00023110"/>
    </source>
</evidence>
<evidence type="ECO:0000256" key="2">
    <source>
        <dbReference type="ARBA" id="ARBA00007656"/>
    </source>
</evidence>
<dbReference type="AlphaFoldDB" id="A0A1K1TLC0"/>
<accession>A0A1K1TLC0</accession>
<protein>
    <recommendedName>
        <fullName evidence="3">peptidylprolyl isomerase</fullName>
        <ecNumber evidence="3">5.2.1.8</ecNumber>
    </recommendedName>
</protein>
<dbReference type="EMBL" id="FPJW01000001">
    <property type="protein sequence ID" value="SFX01164.1"/>
    <property type="molecule type" value="Genomic_DNA"/>
</dbReference>
<gene>
    <name evidence="8" type="ORF">SAMN02745752_00205</name>
</gene>